<sequence length="45" mass="4798">CLLKSNSSGVHVQNVQVCYIGIHVPLWFAAPINPSSILGSSFISL</sequence>
<reference evidence="1" key="2">
    <citation type="submission" date="2025-08" db="UniProtKB">
        <authorList>
            <consortium name="Ensembl"/>
        </authorList>
    </citation>
    <scope>IDENTIFICATION</scope>
</reference>
<protein>
    <submittedName>
        <fullName evidence="1">Uncharacterized protein</fullName>
    </submittedName>
</protein>
<proteinExistence type="predicted"/>
<dbReference type="AlphaFoldDB" id="A0A7N9I996"/>
<reference evidence="1 2" key="1">
    <citation type="submission" date="2013-03" db="EMBL/GenBank/DDBJ databases">
        <authorList>
            <person name="Warren W."/>
            <person name="Wilson R.K."/>
        </authorList>
    </citation>
    <scope>NUCLEOTIDE SEQUENCE</scope>
</reference>
<organism evidence="1 2">
    <name type="scientific">Macaca fascicularis</name>
    <name type="common">Crab-eating macaque</name>
    <name type="synonym">Cynomolgus monkey</name>
    <dbReference type="NCBI Taxonomy" id="9541"/>
    <lineage>
        <taxon>Eukaryota</taxon>
        <taxon>Metazoa</taxon>
        <taxon>Chordata</taxon>
        <taxon>Craniata</taxon>
        <taxon>Vertebrata</taxon>
        <taxon>Euteleostomi</taxon>
        <taxon>Mammalia</taxon>
        <taxon>Eutheria</taxon>
        <taxon>Euarchontoglires</taxon>
        <taxon>Primates</taxon>
        <taxon>Haplorrhini</taxon>
        <taxon>Catarrhini</taxon>
        <taxon>Cercopithecidae</taxon>
        <taxon>Cercopithecinae</taxon>
        <taxon>Macaca</taxon>
    </lineage>
</organism>
<dbReference type="Ensembl" id="ENSMFAT00000077668.1">
    <property type="protein sequence ID" value="ENSMFAP00000046431.1"/>
    <property type="gene ID" value="ENSMFAG00000052784.1"/>
</dbReference>
<keyword evidence="2" id="KW-1185">Reference proteome</keyword>
<accession>A0A7N9I996</accession>
<dbReference type="GeneTree" id="ENSGT01030000239935"/>
<evidence type="ECO:0000313" key="2">
    <source>
        <dbReference type="Proteomes" id="UP000233100"/>
    </source>
</evidence>
<evidence type="ECO:0000313" key="1">
    <source>
        <dbReference type="Ensembl" id="ENSMFAP00000046431.1"/>
    </source>
</evidence>
<reference evidence="1" key="3">
    <citation type="submission" date="2025-09" db="UniProtKB">
        <authorList>
            <consortium name="Ensembl"/>
        </authorList>
    </citation>
    <scope>IDENTIFICATION</scope>
</reference>
<dbReference type="Proteomes" id="UP000233100">
    <property type="component" value="Chromosome X"/>
</dbReference>
<name>A0A7N9I996_MACFA</name>